<dbReference type="InterPro" id="IPR051288">
    <property type="entry name" value="Serum_paraoxonase/arylesterase"/>
</dbReference>
<dbReference type="Proteomes" id="UP000311382">
    <property type="component" value="Unassembled WGS sequence"/>
</dbReference>
<evidence type="ECO:0000313" key="2">
    <source>
        <dbReference type="EMBL" id="TNY23592.1"/>
    </source>
</evidence>
<name>A0A5C5G5D8_9BASI</name>
<sequence>MVAAALLIVVPLIGIFAAIAKPRLNVLGTQRILTPHLNTHQCHPVPGLEACEDAWVHHDSGLAYLACSSVETRAHWSPSLENLDAHALPSRSTDSLRLFSFSTRTHSPISLVGLPASHPGLYLHGMDALHTPSPADPDLYTLFLVSHPPPADRSAAPREGAASVVELFETRLGSTEARYVGTARHELVRTPNNPVATGPRSFYVSNDHRRKVHWTRKVEVAIVERSEVAHCTLLASGETECTVAAELTYPNGLAKGPDDLLYVASTYTGEVSVYEIQHDDMSLVPVGNIWLERPIDNIHVSPKTGAIYAATFPKFLSFSSAAPLPSSPHNPHEKRSPVEVWRIKNQTSPEELYLGRKYVQEVVLSDPEGEVVSAVTTAAPWRDELLLTGYFTPHAVVCKVGEAL</sequence>
<dbReference type="EMBL" id="SOZI01000010">
    <property type="protein sequence ID" value="TNY23592.1"/>
    <property type="molecule type" value="Genomic_DNA"/>
</dbReference>
<proteinExistence type="predicted"/>
<dbReference type="InterPro" id="IPR011042">
    <property type="entry name" value="6-blade_b-propeller_TolB-like"/>
</dbReference>
<gene>
    <name evidence="2" type="ORF">DMC30DRAFT_347192</name>
</gene>
<dbReference type="PANTHER" id="PTHR11799">
    <property type="entry name" value="PARAOXONASE"/>
    <property type="match status" value="1"/>
</dbReference>
<dbReference type="Gene3D" id="2.120.10.30">
    <property type="entry name" value="TolB, C-terminal domain"/>
    <property type="match status" value="1"/>
</dbReference>
<keyword evidence="1" id="KW-0732">Signal</keyword>
<comment type="caution">
    <text evidence="2">The sequence shown here is derived from an EMBL/GenBank/DDBJ whole genome shotgun (WGS) entry which is preliminary data.</text>
</comment>
<reference evidence="2 3" key="1">
    <citation type="submission" date="2019-03" db="EMBL/GenBank/DDBJ databases">
        <title>Rhodosporidium diobovatum UCD-FST 08-225 genome sequencing, assembly, and annotation.</title>
        <authorList>
            <person name="Fakankun I.U."/>
            <person name="Fristensky B."/>
            <person name="Levin D.B."/>
        </authorList>
    </citation>
    <scope>NUCLEOTIDE SEQUENCE [LARGE SCALE GENOMIC DNA]</scope>
    <source>
        <strain evidence="2 3">UCD-FST 08-225</strain>
    </source>
</reference>
<dbReference type="OrthoDB" id="5307922at2759"/>
<organism evidence="2 3">
    <name type="scientific">Rhodotorula diobovata</name>
    <dbReference type="NCBI Taxonomy" id="5288"/>
    <lineage>
        <taxon>Eukaryota</taxon>
        <taxon>Fungi</taxon>
        <taxon>Dikarya</taxon>
        <taxon>Basidiomycota</taxon>
        <taxon>Pucciniomycotina</taxon>
        <taxon>Microbotryomycetes</taxon>
        <taxon>Sporidiobolales</taxon>
        <taxon>Sporidiobolaceae</taxon>
        <taxon>Rhodotorula</taxon>
    </lineage>
</organism>
<feature type="chain" id="PRO_5022844205" evidence="1">
    <location>
        <begin position="21"/>
        <end position="404"/>
    </location>
</feature>
<dbReference type="AlphaFoldDB" id="A0A5C5G5D8"/>
<accession>A0A5C5G5D8</accession>
<evidence type="ECO:0000256" key="1">
    <source>
        <dbReference type="SAM" id="SignalP"/>
    </source>
</evidence>
<dbReference type="SUPFAM" id="SSF63829">
    <property type="entry name" value="Calcium-dependent phosphotriesterase"/>
    <property type="match status" value="1"/>
</dbReference>
<keyword evidence="3" id="KW-1185">Reference proteome</keyword>
<protein>
    <submittedName>
        <fullName evidence="2">Serum paraoxonase/arylesterase</fullName>
    </submittedName>
</protein>
<evidence type="ECO:0000313" key="3">
    <source>
        <dbReference type="Proteomes" id="UP000311382"/>
    </source>
</evidence>
<feature type="signal peptide" evidence="1">
    <location>
        <begin position="1"/>
        <end position="20"/>
    </location>
</feature>
<dbReference type="PANTHER" id="PTHR11799:SF12">
    <property type="entry name" value="PARAOXONASE-RELATED"/>
    <property type="match status" value="1"/>
</dbReference>